<sequence length="310" mass="35049">MALSMDEIFDIFSWLPAKSIIKLESCCKSFTEFPTETYFQLKQALNSLLKDDPCLVFQKTTIQAYSEKIEIHSVPGEEHCCGVPKNFLKSLQSTARILASSNGLFLCRTSARRGSHDETCNMSIFKWGKVGSSNQSLCLVRLRKNVFTAWVLEDYEAGSWVRVLKIRVKAMGVKEKDFNVTDFIVMNGDSLVFSTERKIYRYGLKGERYRRMEEICKLDWEGYNALTSYSNTLRPCGSGALSYTSRPPIEAGDCAATLPKLFEATEDDVEALSSLGIVPLISLKEHTSYISRVEVFLALFLFFLVGPLMF</sequence>
<name>A0ACB9N915_BAUVA</name>
<dbReference type="EMBL" id="CM039432">
    <property type="protein sequence ID" value="KAI4332857.1"/>
    <property type="molecule type" value="Genomic_DNA"/>
</dbReference>
<protein>
    <submittedName>
        <fullName evidence="1">Uncharacterized protein</fullName>
    </submittedName>
</protein>
<keyword evidence="2" id="KW-1185">Reference proteome</keyword>
<proteinExistence type="predicted"/>
<accession>A0ACB9N915</accession>
<organism evidence="1 2">
    <name type="scientific">Bauhinia variegata</name>
    <name type="common">Purple orchid tree</name>
    <name type="synonym">Phanera variegata</name>
    <dbReference type="NCBI Taxonomy" id="167791"/>
    <lineage>
        <taxon>Eukaryota</taxon>
        <taxon>Viridiplantae</taxon>
        <taxon>Streptophyta</taxon>
        <taxon>Embryophyta</taxon>
        <taxon>Tracheophyta</taxon>
        <taxon>Spermatophyta</taxon>
        <taxon>Magnoliopsida</taxon>
        <taxon>eudicotyledons</taxon>
        <taxon>Gunneridae</taxon>
        <taxon>Pentapetalae</taxon>
        <taxon>rosids</taxon>
        <taxon>fabids</taxon>
        <taxon>Fabales</taxon>
        <taxon>Fabaceae</taxon>
        <taxon>Cercidoideae</taxon>
        <taxon>Cercideae</taxon>
        <taxon>Bauhiniinae</taxon>
        <taxon>Bauhinia</taxon>
    </lineage>
</organism>
<evidence type="ECO:0000313" key="1">
    <source>
        <dbReference type="EMBL" id="KAI4332857.1"/>
    </source>
</evidence>
<reference evidence="1 2" key="1">
    <citation type="journal article" date="2022" name="DNA Res.">
        <title>Chromosomal-level genome assembly of the orchid tree Bauhinia variegata (Leguminosae; Cercidoideae) supports the allotetraploid origin hypothesis of Bauhinia.</title>
        <authorList>
            <person name="Zhong Y."/>
            <person name="Chen Y."/>
            <person name="Zheng D."/>
            <person name="Pang J."/>
            <person name="Liu Y."/>
            <person name="Luo S."/>
            <person name="Meng S."/>
            <person name="Qian L."/>
            <person name="Wei D."/>
            <person name="Dai S."/>
            <person name="Zhou R."/>
        </authorList>
    </citation>
    <scope>NUCLEOTIDE SEQUENCE [LARGE SCALE GENOMIC DNA]</scope>
    <source>
        <strain evidence="1">BV-YZ2020</strain>
    </source>
</reference>
<gene>
    <name evidence="1" type="ORF">L6164_017734</name>
</gene>
<dbReference type="Proteomes" id="UP000828941">
    <property type="component" value="Chromosome 7"/>
</dbReference>
<comment type="caution">
    <text evidence="1">The sequence shown here is derived from an EMBL/GenBank/DDBJ whole genome shotgun (WGS) entry which is preliminary data.</text>
</comment>
<evidence type="ECO:0000313" key="2">
    <source>
        <dbReference type="Proteomes" id="UP000828941"/>
    </source>
</evidence>